<dbReference type="AlphaFoldDB" id="A0A4Q0SI04"/>
<protein>
    <submittedName>
        <fullName evidence="1">Cation transporter</fullName>
    </submittedName>
</protein>
<dbReference type="Gene3D" id="1.10.1740.70">
    <property type="entry name" value="ChaB"/>
    <property type="match status" value="1"/>
</dbReference>
<dbReference type="SUPFAM" id="SSF140376">
    <property type="entry name" value="ChaB-like"/>
    <property type="match status" value="1"/>
</dbReference>
<sequence>MPYPSNNDLPAGVRHHLPPHALDIYREAFNHSFASHVGDLRQEEIAHRTAWAAVKRSYVKLGEQWVPRRSGSPAPR</sequence>
<gene>
    <name evidence="1" type="ORF">XH99_02210</name>
</gene>
<organism evidence="1 2">
    <name type="scientific">Bradyrhizobium nanningense</name>
    <dbReference type="NCBI Taxonomy" id="1325118"/>
    <lineage>
        <taxon>Bacteria</taxon>
        <taxon>Pseudomonadati</taxon>
        <taxon>Pseudomonadota</taxon>
        <taxon>Alphaproteobacteria</taxon>
        <taxon>Hyphomicrobiales</taxon>
        <taxon>Nitrobacteraceae</taxon>
        <taxon>Bradyrhizobium</taxon>
    </lineage>
</organism>
<accession>A0A4Q0SI04</accession>
<dbReference type="Pfam" id="PF06150">
    <property type="entry name" value="ChaB"/>
    <property type="match status" value="1"/>
</dbReference>
<dbReference type="OrthoDB" id="73307at2"/>
<proteinExistence type="predicted"/>
<dbReference type="InterPro" id="IPR037205">
    <property type="entry name" value="ChaB_sf"/>
</dbReference>
<dbReference type="Proteomes" id="UP000289546">
    <property type="component" value="Unassembled WGS sequence"/>
</dbReference>
<reference evidence="1 2" key="1">
    <citation type="submission" date="2015-04" db="EMBL/GenBank/DDBJ databases">
        <title>Comparative genomics of rhizobia nodulating Arachis hypogaea in China.</title>
        <authorList>
            <person name="Li Y."/>
        </authorList>
    </citation>
    <scope>NUCLEOTIDE SEQUENCE [LARGE SCALE GENOMIC DNA]</scope>
    <source>
        <strain evidence="1 2">CCBAU 51757</strain>
    </source>
</reference>
<dbReference type="InterPro" id="IPR009317">
    <property type="entry name" value="ChaB"/>
</dbReference>
<evidence type="ECO:0000313" key="1">
    <source>
        <dbReference type="EMBL" id="RXH38088.1"/>
    </source>
</evidence>
<keyword evidence="2" id="KW-1185">Reference proteome</keyword>
<dbReference type="EMBL" id="LBJQ01000006">
    <property type="protein sequence ID" value="RXH38088.1"/>
    <property type="molecule type" value="Genomic_DNA"/>
</dbReference>
<name>A0A4Q0SI04_9BRAD</name>
<comment type="caution">
    <text evidence="1">The sequence shown here is derived from an EMBL/GenBank/DDBJ whole genome shotgun (WGS) entry which is preliminary data.</text>
</comment>
<evidence type="ECO:0000313" key="2">
    <source>
        <dbReference type="Proteomes" id="UP000289546"/>
    </source>
</evidence>
<dbReference type="RefSeq" id="WP_128916358.1">
    <property type="nucleotide sequence ID" value="NZ_LBJC01000028.1"/>
</dbReference>